<organism evidence="2 3">
    <name type="scientific">Guyanagaster necrorhizus</name>
    <dbReference type="NCBI Taxonomy" id="856835"/>
    <lineage>
        <taxon>Eukaryota</taxon>
        <taxon>Fungi</taxon>
        <taxon>Dikarya</taxon>
        <taxon>Basidiomycota</taxon>
        <taxon>Agaricomycotina</taxon>
        <taxon>Agaricomycetes</taxon>
        <taxon>Agaricomycetidae</taxon>
        <taxon>Agaricales</taxon>
        <taxon>Marasmiineae</taxon>
        <taxon>Physalacriaceae</taxon>
        <taxon>Guyanagaster</taxon>
    </lineage>
</organism>
<accession>A0A9P7VIP5</accession>
<dbReference type="AlphaFoldDB" id="A0A9P7VIP5"/>
<feature type="compositionally biased region" description="Pro residues" evidence="1">
    <location>
        <begin position="215"/>
        <end position="224"/>
    </location>
</feature>
<evidence type="ECO:0000256" key="1">
    <source>
        <dbReference type="SAM" id="MobiDB-lite"/>
    </source>
</evidence>
<name>A0A9P7VIP5_9AGAR</name>
<dbReference type="EMBL" id="MU250567">
    <property type="protein sequence ID" value="KAG7440756.1"/>
    <property type="molecule type" value="Genomic_DNA"/>
</dbReference>
<dbReference type="OrthoDB" id="2940466at2759"/>
<feature type="region of interest" description="Disordered" evidence="1">
    <location>
        <begin position="140"/>
        <end position="230"/>
    </location>
</feature>
<dbReference type="GeneID" id="66112956"/>
<gene>
    <name evidence="2" type="ORF">BT62DRAFT_997555</name>
</gene>
<dbReference type="RefSeq" id="XP_043034256.1">
    <property type="nucleotide sequence ID" value="XM_043190659.1"/>
</dbReference>
<proteinExistence type="predicted"/>
<sequence length="324" mass="34001">MSACNHAVSRTTIESFFSFKALIGLGITFPFNFFAREEARIAVATPPPMSCSRAKSCLNSSSPISLPSSSSSASLSLCHRPSKSRQYKGIGLGQPSSKLVTPGEVTTPALKRRGVSNTVILSTNSGRKLASSINDSCSSPKYPAGLGLGAPPTRNRGGTSGNSGTSLRDLPSTSSAALGRISPTITEPRRRSRKQSAGLGLGLPASNALHTTCPPSQPPPPPSEPSGIGIFSSSLSISSELCRLTSQCSLKPPPRSQPQPRASPRRLFSSKLAFVTSSKFLKRSLYTIPESSIGVLDQDHGSFIGNGGRRSDGNLVHSFGRTLF</sequence>
<evidence type="ECO:0000313" key="2">
    <source>
        <dbReference type="EMBL" id="KAG7440756.1"/>
    </source>
</evidence>
<evidence type="ECO:0000313" key="3">
    <source>
        <dbReference type="Proteomes" id="UP000812287"/>
    </source>
</evidence>
<comment type="caution">
    <text evidence="2">The sequence shown here is derived from an EMBL/GenBank/DDBJ whole genome shotgun (WGS) entry which is preliminary data.</text>
</comment>
<reference evidence="2" key="1">
    <citation type="submission" date="2020-11" db="EMBL/GenBank/DDBJ databases">
        <title>Adaptations for nitrogen fixation in a non-lichenized fungal sporocarp promotes dispersal by wood-feeding termites.</title>
        <authorList>
            <consortium name="DOE Joint Genome Institute"/>
            <person name="Koch R.A."/>
            <person name="Yoon G."/>
            <person name="Arayal U."/>
            <person name="Lail K."/>
            <person name="Amirebrahimi M."/>
            <person name="Labutti K."/>
            <person name="Lipzen A."/>
            <person name="Riley R."/>
            <person name="Barry K."/>
            <person name="Henrissat B."/>
            <person name="Grigoriev I.V."/>
            <person name="Herr J.R."/>
            <person name="Aime M.C."/>
        </authorList>
    </citation>
    <scope>NUCLEOTIDE SEQUENCE</scope>
    <source>
        <strain evidence="2">MCA 3950</strain>
    </source>
</reference>
<dbReference type="Proteomes" id="UP000812287">
    <property type="component" value="Unassembled WGS sequence"/>
</dbReference>
<protein>
    <submittedName>
        <fullName evidence="2">Uncharacterized protein</fullName>
    </submittedName>
</protein>
<feature type="compositionally biased region" description="Low complexity" evidence="1">
    <location>
        <begin position="153"/>
        <end position="166"/>
    </location>
</feature>
<keyword evidence="3" id="KW-1185">Reference proteome</keyword>